<dbReference type="SUPFAM" id="SSF48113">
    <property type="entry name" value="Heme-dependent peroxidases"/>
    <property type="match status" value="1"/>
</dbReference>
<gene>
    <name evidence="23" type="ORF">LSALG_LOCUS15668</name>
</gene>
<feature type="active site" description="Proton acceptor" evidence="16">
    <location>
        <position position="71"/>
    </location>
</feature>
<feature type="binding site" evidence="18">
    <location>
        <position position="79"/>
    </location>
    <ligand>
        <name>Ca(2+)</name>
        <dbReference type="ChEBI" id="CHEBI:29108"/>
        <label>1</label>
    </ligand>
</feature>
<evidence type="ECO:0000256" key="1">
    <source>
        <dbReference type="ARBA" id="ARBA00000189"/>
    </source>
</evidence>
<feature type="site" description="Transition state stabilizer" evidence="19">
    <location>
        <position position="67"/>
    </location>
</feature>
<evidence type="ECO:0000256" key="18">
    <source>
        <dbReference type="PIRSR" id="PIRSR600823-3"/>
    </source>
</evidence>
<dbReference type="Gene3D" id="1.10.520.10">
    <property type="match status" value="1"/>
</dbReference>
<dbReference type="EC" id="1.11.1.7" evidence="4 21"/>
<feature type="disulfide bond" evidence="20">
    <location>
        <begin position="40"/>
        <end position="121"/>
    </location>
</feature>
<evidence type="ECO:0000256" key="11">
    <source>
        <dbReference type="ARBA" id="ARBA00023002"/>
    </source>
</evidence>
<comment type="similarity">
    <text evidence="3">Belongs to the peroxidase family. Ascorbate peroxidase subfamily.</text>
</comment>
<keyword evidence="14" id="KW-0325">Glycoprotein</keyword>
<feature type="domain" description="Plant heme peroxidase family profile" evidence="22">
    <location>
        <begin position="30"/>
        <end position="333"/>
    </location>
</feature>
<comment type="cofactor">
    <cofactor evidence="18 21">
        <name>heme b</name>
        <dbReference type="ChEBI" id="CHEBI:60344"/>
    </cofactor>
    <text evidence="18 21">Binds 1 heme b (iron(II)-protoporphyrin IX) group per subunit.</text>
</comment>
<evidence type="ECO:0000256" key="7">
    <source>
        <dbReference type="ARBA" id="ARBA00022617"/>
    </source>
</evidence>
<dbReference type="Gene3D" id="1.10.420.10">
    <property type="entry name" value="Peroxidase, domain 2"/>
    <property type="match status" value="1"/>
</dbReference>
<keyword evidence="7 21" id="KW-0349">Heme</keyword>
<proteinExistence type="inferred from homology"/>
<comment type="subcellular location">
    <subcellularLocation>
        <location evidence="21">Secreted</location>
    </subcellularLocation>
</comment>
<evidence type="ECO:0000256" key="21">
    <source>
        <dbReference type="RuleBase" id="RU362060"/>
    </source>
</evidence>
<keyword evidence="13 20" id="KW-1015">Disulfide bond</keyword>
<organism evidence="23 24">
    <name type="scientific">Lactuca saligna</name>
    <name type="common">Willowleaf lettuce</name>
    <dbReference type="NCBI Taxonomy" id="75948"/>
    <lineage>
        <taxon>Eukaryota</taxon>
        <taxon>Viridiplantae</taxon>
        <taxon>Streptophyta</taxon>
        <taxon>Embryophyta</taxon>
        <taxon>Tracheophyta</taxon>
        <taxon>Spermatophyta</taxon>
        <taxon>Magnoliopsida</taxon>
        <taxon>eudicotyledons</taxon>
        <taxon>Gunneridae</taxon>
        <taxon>Pentapetalae</taxon>
        <taxon>asterids</taxon>
        <taxon>campanulids</taxon>
        <taxon>Asterales</taxon>
        <taxon>Asteraceae</taxon>
        <taxon>Cichorioideae</taxon>
        <taxon>Cichorieae</taxon>
        <taxon>Lactucinae</taxon>
        <taxon>Lactuca</taxon>
    </lineage>
</organism>
<keyword evidence="6 21" id="KW-0575">Peroxidase</keyword>
<keyword evidence="15 21" id="KW-0376">Hydrogen peroxide</keyword>
<keyword evidence="24" id="KW-1185">Reference proteome</keyword>
<keyword evidence="10 18" id="KW-0106">Calcium</keyword>
<evidence type="ECO:0000313" key="23">
    <source>
        <dbReference type="EMBL" id="CAI9275644.1"/>
    </source>
</evidence>
<dbReference type="GO" id="GO:0140825">
    <property type="term" value="F:lactoperoxidase activity"/>
    <property type="evidence" value="ECO:0007669"/>
    <property type="project" value="UniProtKB-EC"/>
</dbReference>
<feature type="binding site" description="axial binding residue" evidence="18">
    <location>
        <position position="199"/>
    </location>
    <ligand>
        <name>heme b</name>
        <dbReference type="ChEBI" id="CHEBI:60344"/>
    </ligand>
    <ligandPart>
        <name>Fe</name>
        <dbReference type="ChEBI" id="CHEBI:18248"/>
    </ligandPart>
</feature>
<dbReference type="GO" id="GO:0020037">
    <property type="term" value="F:heme binding"/>
    <property type="evidence" value="ECO:0007669"/>
    <property type="project" value="UniProtKB-UniRule"/>
</dbReference>
<evidence type="ECO:0000256" key="4">
    <source>
        <dbReference type="ARBA" id="ARBA00012313"/>
    </source>
</evidence>
<evidence type="ECO:0000313" key="24">
    <source>
        <dbReference type="Proteomes" id="UP001177003"/>
    </source>
</evidence>
<evidence type="ECO:0000256" key="20">
    <source>
        <dbReference type="PIRSR" id="PIRSR600823-5"/>
    </source>
</evidence>
<dbReference type="InterPro" id="IPR002016">
    <property type="entry name" value="Haem_peroxidase"/>
</dbReference>
<sequence>MSYTCISSRCYLFAFSINSIRAILGSVEGDLEMGFYGSSCPKAEKIVQDYVNQHIPNAPSLAAALIRMHFHDCFVRGCDGSVLLNFTSASGNQTEKVAVPNQTVRGFDFIDRLKSLLEAECPGIVSCADIVALAARDSIVLTGGPSWRVPTGRRDGLMSNASEALAQIPAPFDNITILTQKFANKSLDLKDLVLLSGAHTIGISHCPSFTNRLYNFTGVGDRDPTLDSEYADNLRSRKCRTQNDTTTIVEMDPGSRKTFDLSYYALLLKRRGLFESDSALTRNSNTLTFINQLLQGSIANFYTEFGLSMEKMGQIGVKTGTTGEIRRNCAVVNS</sequence>
<name>A0AA35YKK4_LACSI</name>
<dbReference type="PROSITE" id="PS00436">
    <property type="entry name" value="PEROXIDASE_2"/>
    <property type="match status" value="1"/>
</dbReference>
<dbReference type="AlphaFoldDB" id="A0AA35YKK4"/>
<dbReference type="GO" id="GO:0046872">
    <property type="term" value="F:metal ion binding"/>
    <property type="evidence" value="ECO:0007669"/>
    <property type="project" value="UniProtKB-UniRule"/>
</dbReference>
<feature type="binding site" evidence="18">
    <location>
        <position position="81"/>
    </location>
    <ligand>
        <name>Ca(2+)</name>
        <dbReference type="ChEBI" id="CHEBI:29108"/>
        <label>1</label>
    </ligand>
</feature>
<evidence type="ECO:0000256" key="3">
    <source>
        <dbReference type="ARBA" id="ARBA00006873"/>
    </source>
</evidence>
<dbReference type="PROSITE" id="PS50873">
    <property type="entry name" value="PEROXIDASE_4"/>
    <property type="match status" value="1"/>
</dbReference>
<dbReference type="PRINTS" id="PR00458">
    <property type="entry name" value="PEROXIDASE"/>
</dbReference>
<keyword evidence="11 21" id="KW-0560">Oxidoreductase</keyword>
<accession>A0AA35YKK4</accession>
<keyword evidence="8 18" id="KW-0479">Metal-binding</keyword>
<evidence type="ECO:0000256" key="13">
    <source>
        <dbReference type="ARBA" id="ARBA00023157"/>
    </source>
</evidence>
<comment type="catalytic activity">
    <reaction evidence="1 21">
        <text>2 a phenolic donor + H2O2 = 2 a phenolic radical donor + 2 H2O</text>
        <dbReference type="Rhea" id="RHEA:56136"/>
        <dbReference type="ChEBI" id="CHEBI:15377"/>
        <dbReference type="ChEBI" id="CHEBI:16240"/>
        <dbReference type="ChEBI" id="CHEBI:139520"/>
        <dbReference type="ChEBI" id="CHEBI:139521"/>
        <dbReference type="EC" id="1.11.1.7"/>
    </reaction>
</comment>
<feature type="binding site" evidence="18">
    <location>
        <position position="200"/>
    </location>
    <ligand>
        <name>Ca(2+)</name>
        <dbReference type="ChEBI" id="CHEBI:29108"/>
        <label>2</label>
    </ligand>
</feature>
<feature type="binding site" evidence="18">
    <location>
        <position position="72"/>
    </location>
    <ligand>
        <name>Ca(2+)</name>
        <dbReference type="ChEBI" id="CHEBI:29108"/>
        <label>1</label>
    </ligand>
</feature>
<evidence type="ECO:0000256" key="5">
    <source>
        <dbReference type="ARBA" id="ARBA00022525"/>
    </source>
</evidence>
<evidence type="ECO:0000256" key="10">
    <source>
        <dbReference type="ARBA" id="ARBA00022837"/>
    </source>
</evidence>
<dbReference type="Proteomes" id="UP001177003">
    <property type="component" value="Chromosome 3"/>
</dbReference>
<feature type="binding site" evidence="18">
    <location>
        <position position="95"/>
    </location>
    <ligand>
        <name>Ca(2+)</name>
        <dbReference type="ChEBI" id="CHEBI:29108"/>
        <label>1</label>
    </ligand>
</feature>
<evidence type="ECO:0000259" key="22">
    <source>
        <dbReference type="PROSITE" id="PS50873"/>
    </source>
</evidence>
<feature type="binding site" evidence="17">
    <location>
        <position position="169"/>
    </location>
    <ligand>
        <name>substrate</name>
    </ligand>
</feature>
<evidence type="ECO:0000256" key="8">
    <source>
        <dbReference type="ARBA" id="ARBA00022723"/>
    </source>
</evidence>
<keyword evidence="9" id="KW-0732">Signal</keyword>
<feature type="binding site" evidence="18">
    <location>
        <position position="260"/>
    </location>
    <ligand>
        <name>Ca(2+)</name>
        <dbReference type="ChEBI" id="CHEBI:29108"/>
        <label>2</label>
    </ligand>
</feature>
<dbReference type="CDD" id="cd00693">
    <property type="entry name" value="secretory_peroxidase"/>
    <property type="match status" value="1"/>
</dbReference>
<dbReference type="InterPro" id="IPR033905">
    <property type="entry name" value="Secretory_peroxidase"/>
</dbReference>
<comment type="similarity">
    <text evidence="21">Belongs to the peroxidase family. Classical plant (class III) peroxidase subfamily.</text>
</comment>
<keyword evidence="12 18" id="KW-0408">Iron</keyword>
<evidence type="ECO:0000256" key="14">
    <source>
        <dbReference type="ARBA" id="ARBA00023180"/>
    </source>
</evidence>
<evidence type="ECO:0000256" key="2">
    <source>
        <dbReference type="ARBA" id="ARBA00002322"/>
    </source>
</evidence>
<reference evidence="23" key="1">
    <citation type="submission" date="2023-04" db="EMBL/GenBank/DDBJ databases">
        <authorList>
            <person name="Vijverberg K."/>
            <person name="Xiong W."/>
            <person name="Schranz E."/>
        </authorList>
    </citation>
    <scope>NUCLEOTIDE SEQUENCE</scope>
</reference>
<evidence type="ECO:0000256" key="12">
    <source>
        <dbReference type="ARBA" id="ARBA00023004"/>
    </source>
</evidence>
<dbReference type="PRINTS" id="PR00461">
    <property type="entry name" value="PLPEROXIDASE"/>
</dbReference>
<feature type="binding site" evidence="18">
    <location>
        <position position="252"/>
    </location>
    <ligand>
        <name>Ca(2+)</name>
        <dbReference type="ChEBI" id="CHEBI:29108"/>
        <label>2</label>
    </ligand>
</feature>
<dbReference type="InterPro" id="IPR000823">
    <property type="entry name" value="Peroxidase_pln"/>
</dbReference>
<evidence type="ECO:0000256" key="15">
    <source>
        <dbReference type="ARBA" id="ARBA00023324"/>
    </source>
</evidence>
<dbReference type="PROSITE" id="PS00435">
    <property type="entry name" value="PEROXIDASE_1"/>
    <property type="match status" value="1"/>
</dbReference>
<dbReference type="InterPro" id="IPR019793">
    <property type="entry name" value="Peroxidases_heam-ligand_BS"/>
</dbReference>
<dbReference type="InterPro" id="IPR010255">
    <property type="entry name" value="Haem_peroxidase_sf"/>
</dbReference>
<dbReference type="FunFam" id="1.10.520.10:FF:000001">
    <property type="entry name" value="Peroxidase"/>
    <property type="match status" value="1"/>
</dbReference>
<dbReference type="InterPro" id="IPR019794">
    <property type="entry name" value="Peroxidases_AS"/>
</dbReference>
<comment type="function">
    <text evidence="2">Removal of H(2)O(2), oxidation of toxic reductants, biosynthesis and degradation of lignin, suberization, auxin catabolism, response to environmental stresses such as wounding, pathogen attack and oxidative stress. These functions might be dependent on each isozyme/isoform in each plant tissue.</text>
</comment>
<dbReference type="GO" id="GO:0042744">
    <property type="term" value="P:hydrogen peroxide catabolic process"/>
    <property type="evidence" value="ECO:0007669"/>
    <property type="project" value="UniProtKB-KW"/>
</dbReference>
<evidence type="ECO:0000256" key="6">
    <source>
        <dbReference type="ARBA" id="ARBA00022559"/>
    </source>
</evidence>
<feature type="disulfide bond" evidence="20">
    <location>
        <begin position="73"/>
        <end position="78"/>
    </location>
</feature>
<feature type="binding site" evidence="18">
    <location>
        <position position="77"/>
    </location>
    <ligand>
        <name>Ca(2+)</name>
        <dbReference type="ChEBI" id="CHEBI:29108"/>
        <label>1</label>
    </ligand>
</feature>
<evidence type="ECO:0000256" key="9">
    <source>
        <dbReference type="ARBA" id="ARBA00022729"/>
    </source>
</evidence>
<dbReference type="EMBL" id="OX465079">
    <property type="protein sequence ID" value="CAI9275644.1"/>
    <property type="molecule type" value="Genomic_DNA"/>
</dbReference>
<dbReference type="Pfam" id="PF00141">
    <property type="entry name" value="peroxidase"/>
    <property type="match status" value="1"/>
</dbReference>
<evidence type="ECO:0000256" key="19">
    <source>
        <dbReference type="PIRSR" id="PIRSR600823-4"/>
    </source>
</evidence>
<protein>
    <recommendedName>
        <fullName evidence="4 21">Peroxidase</fullName>
        <ecNumber evidence="4 21">1.11.1.7</ecNumber>
    </recommendedName>
</protein>
<evidence type="ECO:0000256" key="17">
    <source>
        <dbReference type="PIRSR" id="PIRSR600823-2"/>
    </source>
</evidence>
<comment type="cofactor">
    <cofactor evidence="18 21">
        <name>Ca(2+)</name>
        <dbReference type="ChEBI" id="CHEBI:29108"/>
    </cofactor>
    <text evidence="18 21">Binds 2 calcium ions per subunit.</text>
</comment>
<feature type="binding site" evidence="18">
    <location>
        <position position="75"/>
    </location>
    <ligand>
        <name>Ca(2+)</name>
        <dbReference type="ChEBI" id="CHEBI:29108"/>
        <label>1</label>
    </ligand>
</feature>
<feature type="disulfide bond" evidence="20">
    <location>
        <begin position="127"/>
        <end position="329"/>
    </location>
</feature>
<keyword evidence="5 21" id="KW-0964">Secreted</keyword>
<evidence type="ECO:0000256" key="16">
    <source>
        <dbReference type="PIRSR" id="PIRSR600823-1"/>
    </source>
</evidence>
<dbReference type="FunFam" id="1.10.420.10:FF:000008">
    <property type="entry name" value="Peroxidase"/>
    <property type="match status" value="1"/>
</dbReference>
<dbReference type="PANTHER" id="PTHR31235">
    <property type="entry name" value="PEROXIDASE 25-RELATED"/>
    <property type="match status" value="1"/>
</dbReference>
<feature type="disulfide bond" evidence="20">
    <location>
        <begin position="206"/>
        <end position="239"/>
    </location>
</feature>
<dbReference type="GO" id="GO:0006979">
    <property type="term" value="P:response to oxidative stress"/>
    <property type="evidence" value="ECO:0007669"/>
    <property type="project" value="UniProtKB-UniRule"/>
</dbReference>
<dbReference type="GO" id="GO:0005576">
    <property type="term" value="C:extracellular region"/>
    <property type="evidence" value="ECO:0007669"/>
    <property type="project" value="UniProtKB-SubCell"/>
</dbReference>